<dbReference type="AlphaFoldDB" id="A0A6B8VAQ4"/>
<keyword evidence="2" id="KW-1185">Reference proteome</keyword>
<proteinExistence type="predicted"/>
<evidence type="ECO:0000313" key="2">
    <source>
        <dbReference type="Proteomes" id="UP000427071"/>
    </source>
</evidence>
<reference evidence="2" key="1">
    <citation type="submission" date="2019-11" db="EMBL/GenBank/DDBJ databases">
        <title>Complete genome sequence of Corynebacterium kalinowskii 1959, a novel Corynebacterium species isolated from soil of a small paddock in Vilsendorf, Germany.</title>
        <authorList>
            <person name="Schaffert L."/>
            <person name="Ruwe M."/>
            <person name="Milse J."/>
            <person name="Hanuschka K."/>
            <person name="Ortseifen V."/>
            <person name="Droste J."/>
            <person name="Brandt D."/>
            <person name="Schlueter L."/>
            <person name="Kutter Y."/>
            <person name="Vinke S."/>
            <person name="Viehoefer P."/>
            <person name="Jacob L."/>
            <person name="Luebke N.-C."/>
            <person name="Schulte-Berndt E."/>
            <person name="Hain C."/>
            <person name="Linder M."/>
            <person name="Schmidt P."/>
            <person name="Wollenschlaeger L."/>
            <person name="Luttermann T."/>
            <person name="Thieme E."/>
            <person name="Hassa J."/>
            <person name="Haak M."/>
            <person name="Wittchen M."/>
            <person name="Mentz A."/>
            <person name="Persicke M."/>
            <person name="Busche T."/>
            <person name="Ruckert C."/>
        </authorList>
    </citation>
    <scope>NUCLEOTIDE SEQUENCE [LARGE SCALE GENOMIC DNA]</scope>
    <source>
        <strain evidence="2">1959</strain>
    </source>
</reference>
<gene>
    <name evidence="1" type="ORF">CKALI_02230</name>
</gene>
<dbReference type="RefSeq" id="WP_156191755.1">
    <property type="nucleotide sequence ID" value="NZ_CP046452.1"/>
</dbReference>
<name>A0A6B8VAQ4_9CORY</name>
<dbReference type="SUPFAM" id="SSF55961">
    <property type="entry name" value="Bet v1-like"/>
    <property type="match status" value="1"/>
</dbReference>
<sequence>MSLPKPTATLHDGHRWEYRRNLPGTAAELWQWVTESSCTSQWFGPFERVSDESVAITMTAEEAGPPMTATIVQCEAPRILTLDTGMWVLSLEVGDGSISLFHEVASAEEAASIGPGWEFYMDRLEAAVLGRSVTDIDFEQGYFPEMSEYFTSQY</sequence>
<organism evidence="1 2">
    <name type="scientific">Corynebacterium kalinowskii</name>
    <dbReference type="NCBI Taxonomy" id="2675216"/>
    <lineage>
        <taxon>Bacteria</taxon>
        <taxon>Bacillati</taxon>
        <taxon>Actinomycetota</taxon>
        <taxon>Actinomycetes</taxon>
        <taxon>Mycobacteriales</taxon>
        <taxon>Corynebacteriaceae</taxon>
        <taxon>Corynebacterium</taxon>
    </lineage>
</organism>
<dbReference type="Gene3D" id="3.30.530.20">
    <property type="match status" value="1"/>
</dbReference>
<protein>
    <recommendedName>
        <fullName evidence="3">ATPase</fullName>
    </recommendedName>
</protein>
<evidence type="ECO:0000313" key="1">
    <source>
        <dbReference type="EMBL" id="QGU01343.1"/>
    </source>
</evidence>
<dbReference type="EMBL" id="CP046452">
    <property type="protein sequence ID" value="QGU01343.1"/>
    <property type="molecule type" value="Genomic_DNA"/>
</dbReference>
<evidence type="ECO:0008006" key="3">
    <source>
        <dbReference type="Google" id="ProtNLM"/>
    </source>
</evidence>
<accession>A0A6B8VAQ4</accession>
<dbReference type="KEGG" id="ckw:CKALI_02230"/>
<dbReference type="InterPro" id="IPR023393">
    <property type="entry name" value="START-like_dom_sf"/>
</dbReference>
<dbReference type="Proteomes" id="UP000427071">
    <property type="component" value="Chromosome"/>
</dbReference>